<accession>A0ABD2BWZ7</accession>
<dbReference type="AlphaFoldDB" id="A0ABD2BWZ7"/>
<proteinExistence type="predicted"/>
<sequence length="105" mass="12473">MQHLGNQVVGAIKIIIRGLVSCIRLDPLKANITRNYIFEMIKRQTEHPMYMDLFRMLIFRRMVISNLSIVQEIPYFMEGTMNKHVIRSWHCYLEGTRLIKHARPS</sequence>
<evidence type="ECO:0000313" key="2">
    <source>
        <dbReference type="Proteomes" id="UP001607303"/>
    </source>
</evidence>
<evidence type="ECO:0000313" key="1">
    <source>
        <dbReference type="EMBL" id="KAL2737300.1"/>
    </source>
</evidence>
<dbReference type="EMBL" id="JAYRBN010000065">
    <property type="protein sequence ID" value="KAL2737300.1"/>
    <property type="molecule type" value="Genomic_DNA"/>
</dbReference>
<gene>
    <name evidence="1" type="ORF">V1477_012256</name>
</gene>
<name>A0ABD2BWZ7_VESMC</name>
<dbReference type="Proteomes" id="UP001607303">
    <property type="component" value="Unassembled WGS sequence"/>
</dbReference>
<comment type="caution">
    <text evidence="1">The sequence shown here is derived from an EMBL/GenBank/DDBJ whole genome shotgun (WGS) entry which is preliminary data.</text>
</comment>
<reference evidence="1 2" key="1">
    <citation type="journal article" date="2024" name="Ann. Entomol. Soc. Am.">
        <title>Genomic analyses of the southern and eastern yellowjacket wasps (Hymenoptera: Vespidae) reveal evolutionary signatures of social life.</title>
        <authorList>
            <person name="Catto M.A."/>
            <person name="Caine P.B."/>
            <person name="Orr S.E."/>
            <person name="Hunt B.G."/>
            <person name="Goodisman M.A.D."/>
        </authorList>
    </citation>
    <scope>NUCLEOTIDE SEQUENCE [LARGE SCALE GENOMIC DNA]</scope>
    <source>
        <strain evidence="1">232</strain>
        <tissue evidence="1">Head and thorax</tissue>
    </source>
</reference>
<protein>
    <submittedName>
        <fullName evidence="1">Uncharacterized protein</fullName>
    </submittedName>
</protein>
<keyword evidence="2" id="KW-1185">Reference proteome</keyword>
<organism evidence="1 2">
    <name type="scientific">Vespula maculifrons</name>
    <name type="common">Eastern yellow jacket</name>
    <name type="synonym">Wasp</name>
    <dbReference type="NCBI Taxonomy" id="7453"/>
    <lineage>
        <taxon>Eukaryota</taxon>
        <taxon>Metazoa</taxon>
        <taxon>Ecdysozoa</taxon>
        <taxon>Arthropoda</taxon>
        <taxon>Hexapoda</taxon>
        <taxon>Insecta</taxon>
        <taxon>Pterygota</taxon>
        <taxon>Neoptera</taxon>
        <taxon>Endopterygota</taxon>
        <taxon>Hymenoptera</taxon>
        <taxon>Apocrita</taxon>
        <taxon>Aculeata</taxon>
        <taxon>Vespoidea</taxon>
        <taxon>Vespidae</taxon>
        <taxon>Vespinae</taxon>
        <taxon>Vespula</taxon>
    </lineage>
</organism>